<evidence type="ECO:0000259" key="9">
    <source>
        <dbReference type="Pfam" id="PF13244"/>
    </source>
</evidence>
<keyword evidence="11" id="KW-1185">Reference proteome</keyword>
<dbReference type="Pfam" id="PF13244">
    <property type="entry name" value="MbhD"/>
    <property type="match status" value="1"/>
</dbReference>
<evidence type="ECO:0000259" key="8">
    <source>
        <dbReference type="Pfam" id="PF04039"/>
    </source>
</evidence>
<evidence type="ECO:0000313" key="11">
    <source>
        <dbReference type="Proteomes" id="UP000009235"/>
    </source>
</evidence>
<evidence type="ECO:0000256" key="4">
    <source>
        <dbReference type="ARBA" id="ARBA00022692"/>
    </source>
</evidence>
<dbReference type="EMBL" id="CP002786">
    <property type="protein sequence ID" value="AEF39999.1"/>
    <property type="molecule type" value="Genomic_DNA"/>
</dbReference>
<feature type="domain" description="MrpA C-terminal/MbhD" evidence="9">
    <location>
        <begin position="12"/>
        <end position="75"/>
    </location>
</feature>
<feature type="transmembrane region" description="Helical" evidence="7">
    <location>
        <begin position="6"/>
        <end position="23"/>
    </location>
</feature>
<name>F6EIT8_HOYSD</name>
<keyword evidence="5 7" id="KW-1133">Transmembrane helix</keyword>
<organism evidence="10 11">
    <name type="scientific">Hoyosella subflava (strain DSM 45089 / JCM 17490 / NBRC 109087 / DQS3-9A1)</name>
    <name type="common">Amycolicicoccus subflavus</name>
    <dbReference type="NCBI Taxonomy" id="443218"/>
    <lineage>
        <taxon>Bacteria</taxon>
        <taxon>Bacillati</taxon>
        <taxon>Actinomycetota</taxon>
        <taxon>Actinomycetes</taxon>
        <taxon>Mycobacteriales</taxon>
        <taxon>Hoyosellaceae</taxon>
        <taxon>Hoyosella</taxon>
    </lineage>
</organism>
<comment type="similarity">
    <text evidence="2">Belongs to the CPA3 antiporters (TC 2.A.63) subunit B family.</text>
</comment>
<dbReference type="Proteomes" id="UP000009235">
    <property type="component" value="Chromosome"/>
</dbReference>
<feature type="domain" description="Na+/H+ antiporter MnhB subunit-related protein" evidence="8">
    <location>
        <begin position="189"/>
        <end position="273"/>
    </location>
</feature>
<evidence type="ECO:0000256" key="1">
    <source>
        <dbReference type="ARBA" id="ARBA00004651"/>
    </source>
</evidence>
<protein>
    <recommendedName>
        <fullName evidence="12">DUF4040 domain-containing protein</fullName>
    </recommendedName>
</protein>
<evidence type="ECO:0000256" key="3">
    <source>
        <dbReference type="ARBA" id="ARBA00022475"/>
    </source>
</evidence>
<evidence type="ECO:0000313" key="10">
    <source>
        <dbReference type="EMBL" id="AEF39999.1"/>
    </source>
</evidence>
<feature type="transmembrane region" description="Helical" evidence="7">
    <location>
        <begin position="151"/>
        <end position="169"/>
    </location>
</feature>
<dbReference type="InterPro" id="IPR025383">
    <property type="entry name" value="MrpA_C/MbhD"/>
</dbReference>
<dbReference type="Pfam" id="PF04039">
    <property type="entry name" value="MnhB"/>
    <property type="match status" value="1"/>
</dbReference>
<gene>
    <name evidence="10" type="ordered locus">AS9A_1550</name>
</gene>
<dbReference type="AlphaFoldDB" id="F6EIT8"/>
<dbReference type="RefSeq" id="WP_013806348.1">
    <property type="nucleotide sequence ID" value="NC_015564.1"/>
</dbReference>
<evidence type="ECO:0000256" key="2">
    <source>
        <dbReference type="ARBA" id="ARBA00009425"/>
    </source>
</evidence>
<sequence>MIDVFDVLLGVAVLLGAAAALYGSRRIVGVMSFLVLGLLLTVLWARLGAPDIAIAEAAIASGVTGAFLLAAATDHPETSHEEGNVGRRTLMVLEAAIGVSAVTLVGVAAVSAARIAPADPLEVQASAAVADAVVDHPITAVLLDFRAYDTLLEIAVLAAAVVAALALLCDSRLTRVAWVTETRPVVLGFVRLIAPVVVMLAGWLLVAGSTRPGGAFQAGAMLTGVFLLLYLSGRARSMVTGKWLVPAALIGLAVFVAAGVGTFAAGREWLDVADGWGGVVVLLIEAALTVSIGAGLAALFIAGNPERA</sequence>
<dbReference type="PANTHER" id="PTHR33932">
    <property type="entry name" value="NA(+)/H(+) ANTIPORTER SUBUNIT B"/>
    <property type="match status" value="1"/>
</dbReference>
<keyword evidence="4 7" id="KW-0812">Transmembrane</keyword>
<dbReference type="InterPro" id="IPR007182">
    <property type="entry name" value="MnhB"/>
</dbReference>
<dbReference type="eggNOG" id="COG2111">
    <property type="taxonomic scope" value="Bacteria"/>
</dbReference>
<dbReference type="KEGG" id="asd:AS9A_1550"/>
<feature type="transmembrane region" description="Helical" evidence="7">
    <location>
        <begin position="189"/>
        <end position="208"/>
    </location>
</feature>
<evidence type="ECO:0000256" key="7">
    <source>
        <dbReference type="SAM" id="Phobius"/>
    </source>
</evidence>
<dbReference type="STRING" id="443218.AS9A_1550"/>
<dbReference type="GO" id="GO:0005886">
    <property type="term" value="C:plasma membrane"/>
    <property type="evidence" value="ECO:0007669"/>
    <property type="project" value="UniProtKB-SubCell"/>
</dbReference>
<dbReference type="HOGENOM" id="CLU_069132_0_0_11"/>
<feature type="transmembrane region" description="Helical" evidence="7">
    <location>
        <begin position="276"/>
        <end position="302"/>
    </location>
</feature>
<proteinExistence type="inferred from homology"/>
<feature type="transmembrane region" description="Helical" evidence="7">
    <location>
        <begin position="53"/>
        <end position="72"/>
    </location>
</feature>
<dbReference type="InterPro" id="IPR050622">
    <property type="entry name" value="CPA3_antiporter_subunitB"/>
</dbReference>
<evidence type="ECO:0000256" key="5">
    <source>
        <dbReference type="ARBA" id="ARBA00022989"/>
    </source>
</evidence>
<comment type="subcellular location">
    <subcellularLocation>
        <location evidence="1">Cell membrane</location>
        <topology evidence="1">Multi-pass membrane protein</topology>
    </subcellularLocation>
</comment>
<keyword evidence="6 7" id="KW-0472">Membrane</keyword>
<feature type="transmembrane region" description="Helical" evidence="7">
    <location>
        <begin position="214"/>
        <end position="231"/>
    </location>
</feature>
<feature type="transmembrane region" description="Helical" evidence="7">
    <location>
        <begin position="30"/>
        <end position="47"/>
    </location>
</feature>
<dbReference type="PANTHER" id="PTHR33932:SF4">
    <property type="entry name" value="NA(+)_H(+) ANTIPORTER SUBUNIT B"/>
    <property type="match status" value="1"/>
</dbReference>
<accession>F6EIT8</accession>
<evidence type="ECO:0000256" key="6">
    <source>
        <dbReference type="ARBA" id="ARBA00023136"/>
    </source>
</evidence>
<feature type="transmembrane region" description="Helical" evidence="7">
    <location>
        <begin position="92"/>
        <end position="113"/>
    </location>
</feature>
<dbReference type="OrthoDB" id="4962908at2"/>
<reference evidence="10 11" key="1">
    <citation type="journal article" date="2011" name="J. Bacteriol.">
        <title>Complete genome sequence of Amycolicicoccus subflavus DQS3-9A1T, an actinomycete isolated from crude oil-polluted soil.</title>
        <authorList>
            <person name="Cai M."/>
            <person name="Chen W.M."/>
            <person name="Nie Y."/>
            <person name="Chi C.Q."/>
            <person name="Wang Y.N."/>
            <person name="Tang Y.Q."/>
            <person name="Li G.Y."/>
            <person name="Wu X.L."/>
        </authorList>
    </citation>
    <scope>NUCLEOTIDE SEQUENCE [LARGE SCALE GENOMIC DNA]</scope>
    <source>
        <strain evidence="11">DSM 45089 / DQS3-9A1</strain>
    </source>
</reference>
<feature type="transmembrane region" description="Helical" evidence="7">
    <location>
        <begin position="243"/>
        <end position="264"/>
    </location>
</feature>
<evidence type="ECO:0008006" key="12">
    <source>
        <dbReference type="Google" id="ProtNLM"/>
    </source>
</evidence>
<keyword evidence="3" id="KW-1003">Cell membrane</keyword>